<dbReference type="AlphaFoldDB" id="A0A170XTV8"/>
<keyword evidence="1" id="KW-0472">Membrane</keyword>
<keyword evidence="1" id="KW-1133">Transmembrane helix</keyword>
<accession>A0A170XTV8</accession>
<evidence type="ECO:0000256" key="1">
    <source>
        <dbReference type="SAM" id="Phobius"/>
    </source>
</evidence>
<evidence type="ECO:0000313" key="2">
    <source>
        <dbReference type="EMBL" id="JAR99217.1"/>
    </source>
</evidence>
<keyword evidence="1" id="KW-0812">Transmembrane</keyword>
<feature type="transmembrane region" description="Helical" evidence="1">
    <location>
        <begin position="141"/>
        <end position="160"/>
    </location>
</feature>
<reference evidence="2" key="1">
    <citation type="submission" date="2016-04" db="EMBL/GenBank/DDBJ databases">
        <authorList>
            <person name="Calderon-Fernandez G.M.Sr."/>
        </authorList>
    </citation>
    <scope>NUCLEOTIDE SEQUENCE</scope>
    <source>
        <strain evidence="2">Int1</strain>
        <tissue evidence="2">Integument</tissue>
    </source>
</reference>
<proteinExistence type="predicted"/>
<name>A0A170XTV8_TRIIF</name>
<dbReference type="EMBL" id="GEMB01004044">
    <property type="protein sequence ID" value="JAR99217.1"/>
    <property type="molecule type" value="Transcribed_RNA"/>
</dbReference>
<organism evidence="2">
    <name type="scientific">Triatoma infestans</name>
    <name type="common">Assassin bug</name>
    <dbReference type="NCBI Taxonomy" id="30076"/>
    <lineage>
        <taxon>Eukaryota</taxon>
        <taxon>Metazoa</taxon>
        <taxon>Ecdysozoa</taxon>
        <taxon>Arthropoda</taxon>
        <taxon>Hexapoda</taxon>
        <taxon>Insecta</taxon>
        <taxon>Pterygota</taxon>
        <taxon>Neoptera</taxon>
        <taxon>Paraneoptera</taxon>
        <taxon>Hemiptera</taxon>
        <taxon>Heteroptera</taxon>
        <taxon>Panheteroptera</taxon>
        <taxon>Cimicomorpha</taxon>
        <taxon>Reduviidae</taxon>
        <taxon>Triatominae</taxon>
        <taxon>Triatoma</taxon>
    </lineage>
</organism>
<reference evidence="2" key="2">
    <citation type="journal article" date="2017" name="J. Med. Entomol.">
        <title>Transcriptome Analysis of the Triatoma infestans (Hemiptera: Reduviidae) Integument.</title>
        <authorList>
            <person name="Calderon-Fernandez G.M."/>
            <person name="Moriconi D.E."/>
            <person name="Dulbecco A.B."/>
            <person name="Juarez M.P."/>
        </authorList>
    </citation>
    <scope>NUCLEOTIDE SEQUENCE</scope>
    <source>
        <strain evidence="2">Int1</strain>
        <tissue evidence="2">Integument</tissue>
    </source>
</reference>
<sequence>MVIGNVFRRNDLVEGVQESETSLIEDSVSCSSTESNSSAVVTAEEWYLEEPRWGPGLKACPEIRLASVELYERLALDMELTVQRLIQQDNYNTIGNFVRFYNDYLATSSTCHPVQLRLSDFYRNYTPQLIDTEKTCVDLVFLYYIVLIVSLDQAQVFILFHQKKALKILHLIEM</sequence>
<protein>
    <submittedName>
        <fullName evidence="2">Uncharacterized protein</fullName>
    </submittedName>
</protein>